<dbReference type="AlphaFoldDB" id="A0ABD3QEW1"/>
<protein>
    <submittedName>
        <fullName evidence="2">Uncharacterized protein</fullName>
    </submittedName>
</protein>
<dbReference type="Proteomes" id="UP001530400">
    <property type="component" value="Unassembled WGS sequence"/>
</dbReference>
<reference evidence="2 3" key="1">
    <citation type="submission" date="2024-10" db="EMBL/GenBank/DDBJ databases">
        <title>Updated reference genomes for cyclostephanoid diatoms.</title>
        <authorList>
            <person name="Roberts W.R."/>
            <person name="Alverson A.J."/>
        </authorList>
    </citation>
    <scope>NUCLEOTIDE SEQUENCE [LARGE SCALE GENOMIC DNA]</scope>
    <source>
        <strain evidence="2 3">AJA010-31</strain>
    </source>
</reference>
<feature type="compositionally biased region" description="Polar residues" evidence="1">
    <location>
        <begin position="189"/>
        <end position="199"/>
    </location>
</feature>
<accession>A0ABD3QEW1</accession>
<dbReference type="EMBL" id="JALLPJ020000212">
    <property type="protein sequence ID" value="KAL3798602.1"/>
    <property type="molecule type" value="Genomic_DNA"/>
</dbReference>
<evidence type="ECO:0000313" key="3">
    <source>
        <dbReference type="Proteomes" id="UP001530400"/>
    </source>
</evidence>
<evidence type="ECO:0000256" key="1">
    <source>
        <dbReference type="SAM" id="MobiDB-lite"/>
    </source>
</evidence>
<comment type="caution">
    <text evidence="2">The sequence shown here is derived from an EMBL/GenBank/DDBJ whole genome shotgun (WGS) entry which is preliminary data.</text>
</comment>
<name>A0ABD3QEW1_9STRA</name>
<gene>
    <name evidence="2" type="ORF">ACHAWO_014011</name>
</gene>
<keyword evidence="3" id="KW-1185">Reference proteome</keyword>
<proteinExistence type="predicted"/>
<organism evidence="2 3">
    <name type="scientific">Cyclotella atomus</name>
    <dbReference type="NCBI Taxonomy" id="382360"/>
    <lineage>
        <taxon>Eukaryota</taxon>
        <taxon>Sar</taxon>
        <taxon>Stramenopiles</taxon>
        <taxon>Ochrophyta</taxon>
        <taxon>Bacillariophyta</taxon>
        <taxon>Coscinodiscophyceae</taxon>
        <taxon>Thalassiosirophycidae</taxon>
        <taxon>Stephanodiscales</taxon>
        <taxon>Stephanodiscaceae</taxon>
        <taxon>Cyclotella</taxon>
    </lineage>
</organism>
<sequence length="333" mass="37432">MHGHRDVDWMLASPQGPRAFTRADSLESIGQFDFSHPFSQHSIHEDTSFSSKGSRRVKWNKNVKNGRNTVGCAAFQQRCSAFSSSFVDETDMGTPEKQRSLLQRFVDVAISNVQKCGVGIGRQCEGRGCVNASALSALIGGEMCTGCGADDEGNGFAQGRCPQCQSYFYDNRTNGNIGLRRQHRPMQVNPHSTQPPTHQHNSHYHANDSTSFQDAIMQHRDIVSHQPLMEPRLEMPHSSYNNEWVQGAIGLQNGTSFNDDENDRYAMNIDHQKYAREMRTRRRGRSGNRRTIKETTKLVGRCVVKSLSNPVQRLKHGVQRNGARRILTITTGR</sequence>
<feature type="region of interest" description="Disordered" evidence="1">
    <location>
        <begin position="186"/>
        <end position="206"/>
    </location>
</feature>
<evidence type="ECO:0000313" key="2">
    <source>
        <dbReference type="EMBL" id="KAL3798602.1"/>
    </source>
</evidence>